<dbReference type="Pfam" id="PF26003">
    <property type="entry name" value="Integrase_N_phage"/>
    <property type="match status" value="1"/>
</dbReference>
<organism evidence="7 8">
    <name type="scientific">Micromonospora aurantiaca</name>
    <name type="common">nom. illeg.</name>
    <dbReference type="NCBI Taxonomy" id="47850"/>
    <lineage>
        <taxon>Bacteria</taxon>
        <taxon>Bacillati</taxon>
        <taxon>Actinomycetota</taxon>
        <taxon>Actinomycetes</taxon>
        <taxon>Micromonosporales</taxon>
        <taxon>Micromonosporaceae</taxon>
        <taxon>Micromonospora</taxon>
    </lineage>
</organism>
<evidence type="ECO:0000259" key="5">
    <source>
        <dbReference type="PROSITE" id="PS51898"/>
    </source>
</evidence>
<comment type="caution">
    <text evidence="7">The sequence shown here is derived from an EMBL/GenBank/DDBJ whole genome shotgun (WGS) entry which is preliminary data.</text>
</comment>
<dbReference type="InterPro" id="IPR010998">
    <property type="entry name" value="Integrase_recombinase_N"/>
</dbReference>
<sequence length="381" mass="41755">MASKRRFGRIRKLPSGRYQARYPGPDGIDRPAPHTFARKTDADRWLTAVEADILKGTWHDPNRGRVELGEYVTTWIDHRPNLRPRTVDLYRWLSRKYIEPTLSAVLLSDLTPGRVRAWYAELVAAGATATMTAKAYRLLHAVLSTAVDDELIRRNPCRIKGAGEHHTPERPVATIAQVLDIASRVPARFRALVLLAAFTSLRYGELAALRRSDLDPRCQTVTVRATLVEMSDGRMIFGPPKSAAGRRAVTIPAAIRPDLRRHLRDFTADDADALVFTGAKGAALRRSNFQKAAGWSAAVAAAGLPGFHFHDLRHTGNTLAAGTGASLADLMARMGHGSTRAAMIYQHATAERDKSIAGALSASIAKERDRARSGHVRKGKG</sequence>
<gene>
    <name evidence="7" type="ORF">F6X54_18140</name>
</gene>
<evidence type="ECO:0000256" key="1">
    <source>
        <dbReference type="ARBA" id="ARBA00008857"/>
    </source>
</evidence>
<dbReference type="EMBL" id="WAAR01000079">
    <property type="protein sequence ID" value="KAB1110184.1"/>
    <property type="molecule type" value="Genomic_DNA"/>
</dbReference>
<comment type="similarity">
    <text evidence="1">Belongs to the 'phage' integrase family.</text>
</comment>
<dbReference type="PROSITE" id="PS51898">
    <property type="entry name" value="TYR_RECOMBINASE"/>
    <property type="match status" value="1"/>
</dbReference>
<evidence type="ECO:0000259" key="6">
    <source>
        <dbReference type="PROSITE" id="PS51900"/>
    </source>
</evidence>
<evidence type="ECO:0000256" key="2">
    <source>
        <dbReference type="ARBA" id="ARBA00023125"/>
    </source>
</evidence>
<dbReference type="InterPro" id="IPR058717">
    <property type="entry name" value="Phage_L5_Integrase_N"/>
</dbReference>
<dbReference type="InterPro" id="IPR013762">
    <property type="entry name" value="Integrase-like_cat_sf"/>
</dbReference>
<reference evidence="7 8" key="1">
    <citation type="submission" date="2019-09" db="EMBL/GenBank/DDBJ databases">
        <title>High taxonomic diversity of Micromonospora strains isolated from Medicago sativa nodules in different geographical locations.</title>
        <authorList>
            <person name="Martinez-Hidalgo P."/>
            <person name="Flores-Felix J.D."/>
            <person name="Velazquez E."/>
            <person name="Brau L."/>
            <person name="Trujillo M.E."/>
            <person name="Martinez-Molina E."/>
        </authorList>
    </citation>
    <scope>NUCLEOTIDE SEQUENCE [LARGE SCALE GENOMIC DNA]</scope>
    <source>
        <strain evidence="7 8">ALFB5</strain>
    </source>
</reference>
<dbReference type="InterPro" id="IPR011010">
    <property type="entry name" value="DNA_brk_join_enz"/>
</dbReference>
<dbReference type="Pfam" id="PF00589">
    <property type="entry name" value="Phage_integrase"/>
    <property type="match status" value="1"/>
</dbReference>
<proteinExistence type="inferred from homology"/>
<feature type="domain" description="Tyr recombinase" evidence="5">
    <location>
        <begin position="165"/>
        <end position="358"/>
    </location>
</feature>
<dbReference type="InterPro" id="IPR050090">
    <property type="entry name" value="Tyrosine_recombinase_XerCD"/>
</dbReference>
<dbReference type="Gene3D" id="1.10.150.130">
    <property type="match status" value="1"/>
</dbReference>
<dbReference type="CDD" id="cd01189">
    <property type="entry name" value="INT_ICEBs1_C_like"/>
    <property type="match status" value="1"/>
</dbReference>
<dbReference type="InterPro" id="IPR002104">
    <property type="entry name" value="Integrase_catalytic"/>
</dbReference>
<evidence type="ECO:0000313" key="7">
    <source>
        <dbReference type="EMBL" id="KAB1110184.1"/>
    </source>
</evidence>
<dbReference type="PANTHER" id="PTHR30349:SF64">
    <property type="entry name" value="PROPHAGE INTEGRASE INTD-RELATED"/>
    <property type="match status" value="1"/>
</dbReference>
<dbReference type="Proteomes" id="UP000471364">
    <property type="component" value="Unassembled WGS sequence"/>
</dbReference>
<dbReference type="Gene3D" id="1.10.443.10">
    <property type="entry name" value="Intergrase catalytic core"/>
    <property type="match status" value="1"/>
</dbReference>
<protein>
    <submittedName>
        <fullName evidence="7">Site-specific integrase</fullName>
    </submittedName>
</protein>
<name>A0ABQ6UEI1_9ACTN</name>
<evidence type="ECO:0000256" key="4">
    <source>
        <dbReference type="PROSITE-ProRule" id="PRU01248"/>
    </source>
</evidence>
<dbReference type="RefSeq" id="WP_151013687.1">
    <property type="nucleotide sequence ID" value="NZ_CP084582.1"/>
</dbReference>
<keyword evidence="8" id="KW-1185">Reference proteome</keyword>
<evidence type="ECO:0000313" key="8">
    <source>
        <dbReference type="Proteomes" id="UP000471364"/>
    </source>
</evidence>
<accession>A0ABQ6UEI1</accession>
<feature type="domain" description="Core-binding (CB)" evidence="6">
    <location>
        <begin position="66"/>
        <end position="147"/>
    </location>
</feature>
<dbReference type="PANTHER" id="PTHR30349">
    <property type="entry name" value="PHAGE INTEGRASE-RELATED"/>
    <property type="match status" value="1"/>
</dbReference>
<dbReference type="InterPro" id="IPR044068">
    <property type="entry name" value="CB"/>
</dbReference>
<keyword evidence="3" id="KW-0233">DNA recombination</keyword>
<dbReference type="PROSITE" id="PS51900">
    <property type="entry name" value="CB"/>
    <property type="match status" value="1"/>
</dbReference>
<evidence type="ECO:0000256" key="3">
    <source>
        <dbReference type="ARBA" id="ARBA00023172"/>
    </source>
</evidence>
<dbReference type="SUPFAM" id="SSF56349">
    <property type="entry name" value="DNA breaking-rejoining enzymes"/>
    <property type="match status" value="1"/>
</dbReference>
<keyword evidence="2 4" id="KW-0238">DNA-binding</keyword>